<gene>
    <name evidence="1" type="ORF">DERYTH_LOCUS25827</name>
</gene>
<proteinExistence type="predicted"/>
<reference evidence="1" key="1">
    <citation type="submission" date="2021-06" db="EMBL/GenBank/DDBJ databases">
        <authorList>
            <person name="Kallberg Y."/>
            <person name="Tangrot J."/>
            <person name="Rosling A."/>
        </authorList>
    </citation>
    <scope>NUCLEOTIDE SEQUENCE</scope>
    <source>
        <strain evidence="1">MA453B</strain>
    </source>
</reference>
<organism evidence="1 2">
    <name type="scientific">Dentiscutata erythropus</name>
    <dbReference type="NCBI Taxonomy" id="1348616"/>
    <lineage>
        <taxon>Eukaryota</taxon>
        <taxon>Fungi</taxon>
        <taxon>Fungi incertae sedis</taxon>
        <taxon>Mucoromycota</taxon>
        <taxon>Glomeromycotina</taxon>
        <taxon>Glomeromycetes</taxon>
        <taxon>Diversisporales</taxon>
        <taxon>Gigasporaceae</taxon>
        <taxon>Dentiscutata</taxon>
    </lineage>
</organism>
<evidence type="ECO:0000313" key="1">
    <source>
        <dbReference type="EMBL" id="CAG8813624.1"/>
    </source>
</evidence>
<dbReference type="AlphaFoldDB" id="A0A9N9K9B5"/>
<feature type="non-terminal residue" evidence="1">
    <location>
        <position position="1"/>
    </location>
</feature>
<evidence type="ECO:0000313" key="2">
    <source>
        <dbReference type="Proteomes" id="UP000789405"/>
    </source>
</evidence>
<sequence>HEESFSELNENPEIVDDEIIEEECAVKSLKDAVETHKNKEH</sequence>
<dbReference type="Proteomes" id="UP000789405">
    <property type="component" value="Unassembled WGS sequence"/>
</dbReference>
<comment type="caution">
    <text evidence="1">The sequence shown here is derived from an EMBL/GenBank/DDBJ whole genome shotgun (WGS) entry which is preliminary data.</text>
</comment>
<keyword evidence="2" id="KW-1185">Reference proteome</keyword>
<dbReference type="EMBL" id="CAJVPY010050335">
    <property type="protein sequence ID" value="CAG8813624.1"/>
    <property type="molecule type" value="Genomic_DNA"/>
</dbReference>
<name>A0A9N9K9B5_9GLOM</name>
<accession>A0A9N9K9B5</accession>
<protein>
    <submittedName>
        <fullName evidence="1">22083_t:CDS:1</fullName>
    </submittedName>
</protein>
<feature type="non-terminal residue" evidence="1">
    <location>
        <position position="41"/>
    </location>
</feature>